<keyword evidence="4 5" id="KW-0472">Membrane</keyword>
<evidence type="ECO:0000256" key="3">
    <source>
        <dbReference type="ARBA" id="ARBA00022989"/>
    </source>
</evidence>
<comment type="caution">
    <text evidence="7">The sequence shown here is derived from an EMBL/GenBank/DDBJ whole genome shotgun (WGS) entry which is preliminary data.</text>
</comment>
<keyword evidence="2 5" id="KW-0812">Transmembrane</keyword>
<reference evidence="7" key="1">
    <citation type="submission" date="2022-07" db="EMBL/GenBank/DDBJ databases">
        <title>Phylogenomic reconstructions and comparative analyses of Kickxellomycotina fungi.</title>
        <authorList>
            <person name="Reynolds N.K."/>
            <person name="Stajich J.E."/>
            <person name="Barry K."/>
            <person name="Grigoriev I.V."/>
            <person name="Crous P."/>
            <person name="Smith M.E."/>
        </authorList>
    </citation>
    <scope>NUCLEOTIDE SEQUENCE</scope>
    <source>
        <strain evidence="7">NBRC 105414</strain>
    </source>
</reference>
<feature type="transmembrane region" description="Helical" evidence="5">
    <location>
        <begin position="148"/>
        <end position="167"/>
    </location>
</feature>
<evidence type="ECO:0000256" key="2">
    <source>
        <dbReference type="ARBA" id="ARBA00022692"/>
    </source>
</evidence>
<evidence type="ECO:0000313" key="8">
    <source>
        <dbReference type="Proteomes" id="UP001140217"/>
    </source>
</evidence>
<dbReference type="InterPro" id="IPR011701">
    <property type="entry name" value="MFS"/>
</dbReference>
<feature type="transmembrane region" description="Helical" evidence="5">
    <location>
        <begin position="92"/>
        <end position="114"/>
    </location>
</feature>
<dbReference type="Gene3D" id="1.20.1250.20">
    <property type="entry name" value="MFS general substrate transporter like domains"/>
    <property type="match status" value="1"/>
</dbReference>
<dbReference type="EMBL" id="JANBUL010000047">
    <property type="protein sequence ID" value="KAJ2783436.1"/>
    <property type="molecule type" value="Genomic_DNA"/>
</dbReference>
<comment type="subcellular location">
    <subcellularLocation>
        <location evidence="1">Membrane</location>
        <topology evidence="1">Multi-pass membrane protein</topology>
    </subcellularLocation>
</comment>
<dbReference type="Proteomes" id="UP001140217">
    <property type="component" value="Unassembled WGS sequence"/>
</dbReference>
<feature type="transmembrane region" description="Helical" evidence="5">
    <location>
        <begin position="218"/>
        <end position="238"/>
    </location>
</feature>
<dbReference type="PRINTS" id="PR01036">
    <property type="entry name" value="TCRTETB"/>
</dbReference>
<evidence type="ECO:0000256" key="1">
    <source>
        <dbReference type="ARBA" id="ARBA00004141"/>
    </source>
</evidence>
<feature type="transmembrane region" description="Helical" evidence="5">
    <location>
        <begin position="355"/>
        <end position="373"/>
    </location>
</feature>
<dbReference type="SUPFAM" id="SSF103473">
    <property type="entry name" value="MFS general substrate transporter"/>
    <property type="match status" value="2"/>
</dbReference>
<feature type="transmembrane region" description="Helical" evidence="5">
    <location>
        <begin position="287"/>
        <end position="311"/>
    </location>
</feature>
<feature type="domain" description="Major facilitator superfamily (MFS) profile" evidence="6">
    <location>
        <begin position="26"/>
        <end position="485"/>
    </location>
</feature>
<sequence>METARDVKGHNLLGQAQWPQRRTLVVFGGLSLAMYMVCSAETVFNLMLGQLKAEFKTEIYGQWLEAGFLLTCVMLQPVWVKLAERSGRAWPLYASLVVFMAFSVMVGAANSMAVACVGRALQGVGGAGMMPLALVVLTDILTPGERPVYMGLLGAVIVAGKWTGPLVGAALLEHGTWRWAGYMHLPLGAAALALLAWGLRDVPLPPGSVRRRLRSFDYLGTALWLGGSTMILLALSWGGNEHPWRSATVVSLFVAGFVVIAAFCAVEARVARWPIIPMRVFARPRTLLALVASWFVGMCMYGPIMYVPIYYTMVLGESGRAAAAHILWMALGAAAGSVAAGMLASVRGRLLLRQWSVLGTALMAVGFGLMYTWPQERQPARQAGFQVLTGLGLGFSMQQILLSSQAGLPVDEISTVTTLIDYARTLGGMIGLVIGQVILKERMFATIRSEFGSLIEPGGQDMFALAAMMPMLNMLPAQVAQAVYSGIVHALRLVFVAGVPFAGVACIMCALIPNVPLHHILSPTHPDEVPEPLLELHRDAAAKAEP</sequence>
<dbReference type="GO" id="GO:0005886">
    <property type="term" value="C:plasma membrane"/>
    <property type="evidence" value="ECO:0007669"/>
    <property type="project" value="TreeGrafter"/>
</dbReference>
<accession>A0A9W8LJV3</accession>
<dbReference type="PROSITE" id="PS50850">
    <property type="entry name" value="MFS"/>
    <property type="match status" value="1"/>
</dbReference>
<dbReference type="GO" id="GO:0022857">
    <property type="term" value="F:transmembrane transporter activity"/>
    <property type="evidence" value="ECO:0007669"/>
    <property type="project" value="InterPro"/>
</dbReference>
<protein>
    <recommendedName>
        <fullName evidence="6">Major facilitator superfamily (MFS) profile domain-containing protein</fullName>
    </recommendedName>
</protein>
<evidence type="ECO:0000313" key="7">
    <source>
        <dbReference type="EMBL" id="KAJ2783436.1"/>
    </source>
</evidence>
<evidence type="ECO:0000256" key="4">
    <source>
        <dbReference type="ARBA" id="ARBA00023136"/>
    </source>
</evidence>
<organism evidence="7 8">
    <name type="scientific">Coemansia javaensis</name>
    <dbReference type="NCBI Taxonomy" id="2761396"/>
    <lineage>
        <taxon>Eukaryota</taxon>
        <taxon>Fungi</taxon>
        <taxon>Fungi incertae sedis</taxon>
        <taxon>Zoopagomycota</taxon>
        <taxon>Kickxellomycotina</taxon>
        <taxon>Kickxellomycetes</taxon>
        <taxon>Kickxellales</taxon>
        <taxon>Kickxellaceae</taxon>
        <taxon>Coemansia</taxon>
    </lineage>
</organism>
<feature type="transmembrane region" description="Helical" evidence="5">
    <location>
        <begin position="179"/>
        <end position="197"/>
    </location>
</feature>
<dbReference type="OrthoDB" id="4139357at2759"/>
<dbReference type="InterPro" id="IPR020846">
    <property type="entry name" value="MFS_dom"/>
</dbReference>
<dbReference type="InterPro" id="IPR036259">
    <property type="entry name" value="MFS_trans_sf"/>
</dbReference>
<dbReference type="AlphaFoldDB" id="A0A9W8LJV3"/>
<evidence type="ECO:0000259" key="6">
    <source>
        <dbReference type="PROSITE" id="PS50850"/>
    </source>
</evidence>
<gene>
    <name evidence="7" type="ORF">H4R18_001701</name>
</gene>
<feature type="transmembrane region" description="Helical" evidence="5">
    <location>
        <begin position="244"/>
        <end position="266"/>
    </location>
</feature>
<feature type="transmembrane region" description="Helical" evidence="5">
    <location>
        <begin position="24"/>
        <end position="48"/>
    </location>
</feature>
<feature type="transmembrane region" description="Helical" evidence="5">
    <location>
        <begin position="422"/>
        <end position="439"/>
    </location>
</feature>
<feature type="transmembrane region" description="Helical" evidence="5">
    <location>
        <begin position="490"/>
        <end position="512"/>
    </location>
</feature>
<name>A0A9W8LJV3_9FUNG</name>
<feature type="transmembrane region" description="Helical" evidence="5">
    <location>
        <begin position="323"/>
        <end position="343"/>
    </location>
</feature>
<keyword evidence="3 5" id="KW-1133">Transmembrane helix</keyword>
<feature type="transmembrane region" description="Helical" evidence="5">
    <location>
        <begin position="120"/>
        <end position="141"/>
    </location>
</feature>
<feature type="transmembrane region" description="Helical" evidence="5">
    <location>
        <begin position="60"/>
        <end position="80"/>
    </location>
</feature>
<dbReference type="PANTHER" id="PTHR23501:SF102">
    <property type="entry name" value="DRUG TRANSPORTER, PUTATIVE (AFU_ORTHOLOGUE AFUA_3G08530)-RELATED"/>
    <property type="match status" value="1"/>
</dbReference>
<proteinExistence type="predicted"/>
<evidence type="ECO:0000256" key="5">
    <source>
        <dbReference type="SAM" id="Phobius"/>
    </source>
</evidence>
<dbReference type="Pfam" id="PF07690">
    <property type="entry name" value="MFS_1"/>
    <property type="match status" value="1"/>
</dbReference>
<dbReference type="PANTHER" id="PTHR23501">
    <property type="entry name" value="MAJOR FACILITATOR SUPERFAMILY"/>
    <property type="match status" value="1"/>
</dbReference>
<keyword evidence="8" id="KW-1185">Reference proteome</keyword>